<sequence length="47" mass="5215">MVSKNRHNNHSVSLPADWNLPKIHLEQLLQATTALPDATQVQTGEIP</sequence>
<dbReference type="AlphaFoldDB" id="K9WP26"/>
<proteinExistence type="predicted"/>
<dbReference type="RefSeq" id="WP_015211524.1">
    <property type="nucleotide sequence ID" value="NC_019760.1"/>
</dbReference>
<dbReference type="KEGG" id="mic:Mic7113_6556"/>
<geneLocation type="plasmid" evidence="1 2">
    <name>pMIC7113.02</name>
</geneLocation>
<name>K9WP26_9CYAN</name>
<organism evidence="1 2">
    <name type="scientific">Allocoleopsis franciscana PCC 7113</name>
    <dbReference type="NCBI Taxonomy" id="1173027"/>
    <lineage>
        <taxon>Bacteria</taxon>
        <taxon>Bacillati</taxon>
        <taxon>Cyanobacteriota</taxon>
        <taxon>Cyanophyceae</taxon>
        <taxon>Coleofasciculales</taxon>
        <taxon>Coleofasciculaceae</taxon>
        <taxon>Allocoleopsis</taxon>
        <taxon>Allocoleopsis franciscana</taxon>
    </lineage>
</organism>
<evidence type="ECO:0000313" key="2">
    <source>
        <dbReference type="Proteomes" id="UP000010471"/>
    </source>
</evidence>
<dbReference type="EMBL" id="CP003632">
    <property type="protein sequence ID" value="AFZ22130.1"/>
    <property type="molecule type" value="Genomic_DNA"/>
</dbReference>
<keyword evidence="1" id="KW-0614">Plasmid</keyword>
<dbReference type="HOGENOM" id="CLU_3170276_0_0_3"/>
<evidence type="ECO:0000313" key="1">
    <source>
        <dbReference type="EMBL" id="AFZ22130.1"/>
    </source>
</evidence>
<dbReference type="Proteomes" id="UP000010471">
    <property type="component" value="Plasmid pMIC7113.02"/>
</dbReference>
<reference evidence="1 2" key="1">
    <citation type="submission" date="2012-06" db="EMBL/GenBank/DDBJ databases">
        <title>Finished plasmid 2 of genome of Microcoleus sp. PCC 7113.</title>
        <authorList>
            <consortium name="US DOE Joint Genome Institute"/>
            <person name="Gugger M."/>
            <person name="Coursin T."/>
            <person name="Rippka R."/>
            <person name="Tandeau De Marsac N."/>
            <person name="Huntemann M."/>
            <person name="Wei C.-L."/>
            <person name="Han J."/>
            <person name="Detter J.C."/>
            <person name="Han C."/>
            <person name="Tapia R."/>
            <person name="Chen A."/>
            <person name="Kyrpides N."/>
            <person name="Mavromatis K."/>
            <person name="Markowitz V."/>
            <person name="Szeto E."/>
            <person name="Ivanova N."/>
            <person name="Pagani I."/>
            <person name="Pati A."/>
            <person name="Goodwin L."/>
            <person name="Nordberg H.P."/>
            <person name="Cantor M.N."/>
            <person name="Hua S.X."/>
            <person name="Woyke T."/>
            <person name="Kerfeld C.A."/>
        </authorList>
    </citation>
    <scope>NUCLEOTIDE SEQUENCE [LARGE SCALE GENOMIC DNA]</scope>
    <source>
        <strain evidence="1 2">PCC 7113</strain>
        <plasmid evidence="1 2">pMIC7113.02</plasmid>
    </source>
</reference>
<gene>
    <name evidence="1" type="ORF">Mic7113_6556</name>
</gene>
<protein>
    <submittedName>
        <fullName evidence="1">Uncharacterized protein</fullName>
    </submittedName>
</protein>
<accession>K9WP26</accession>
<keyword evidence="2" id="KW-1185">Reference proteome</keyword>